<dbReference type="EMBL" id="AHBZ02000138">
    <property type="protein sequence ID" value="ERG18266.1"/>
    <property type="molecule type" value="Genomic_DNA"/>
</dbReference>
<reference evidence="1" key="2">
    <citation type="submission" date="2013-04" db="EMBL/GenBank/DDBJ databases">
        <title>Genome sequence of Pseudoalteromonas citrea.</title>
        <authorList>
            <person name="Xie B.-B."/>
            <person name="Rong J.-C."/>
            <person name="Qin Q.-L."/>
            <person name="Shu Y.-L."/>
            <person name="Zhang Y.-Z."/>
        </authorList>
    </citation>
    <scope>NUCLEOTIDE SEQUENCE</scope>
    <source>
        <strain evidence="1">NCIMB 1889</strain>
    </source>
</reference>
<name>U1JA83_9GAMM</name>
<proteinExistence type="predicted"/>
<dbReference type="AlphaFoldDB" id="U1JA83"/>
<accession>U1JA83</accession>
<evidence type="ECO:0000313" key="1">
    <source>
        <dbReference type="EMBL" id="ERG18266.1"/>
    </source>
</evidence>
<comment type="caution">
    <text evidence="1">The sequence shown here is derived from an EMBL/GenBank/DDBJ whole genome shotgun (WGS) entry which is preliminary data.</text>
</comment>
<reference evidence="1" key="1">
    <citation type="journal article" date="2012" name="J. Bacteriol.">
        <title>Genome sequences of type strains of seven species of the marine bacterium Pseudoalteromonas.</title>
        <authorList>
            <person name="Xie B.B."/>
            <person name="Shu Y.L."/>
            <person name="Qin Q.L."/>
            <person name="Rong J.C."/>
            <person name="Zhang X.Y."/>
            <person name="Chen X.L."/>
            <person name="Shi M."/>
            <person name="He H.L."/>
            <person name="Zhou B.C."/>
            <person name="Zhang Y.Z."/>
        </authorList>
    </citation>
    <scope>NUCLEOTIDE SEQUENCE [LARGE SCALE GENOMIC DNA]</scope>
    <source>
        <strain evidence="1">NCIMB 1889</strain>
    </source>
</reference>
<protein>
    <submittedName>
        <fullName evidence="1">Uncharacterized protein</fullName>
    </submittedName>
</protein>
<organism evidence="1">
    <name type="scientific">Pseudoalteromonas citrea DSM 8771</name>
    <dbReference type="NCBI Taxonomy" id="1117314"/>
    <lineage>
        <taxon>Bacteria</taxon>
        <taxon>Pseudomonadati</taxon>
        <taxon>Pseudomonadota</taxon>
        <taxon>Gammaproteobacteria</taxon>
        <taxon>Alteromonadales</taxon>
        <taxon>Pseudoalteromonadaceae</taxon>
        <taxon>Pseudoalteromonas</taxon>
    </lineage>
</organism>
<sequence length="94" mass="10539">MLPLLFSHISVFIKGSEKPWTLKLVQGDERLYRGAIPRDVLNSHRSLPDVGQDPEQSPLPSLFLHISVFLKGGEKLWTLKPVQGDGVLYLEAAF</sequence>
<gene>
    <name evidence="1" type="ORF">PCIT_13194</name>
</gene>